<dbReference type="KEGG" id="fmr:Fuma_03634"/>
<reference evidence="2 3" key="1">
    <citation type="journal article" date="2016" name="Front. Microbiol.">
        <title>Fuerstia marisgermanicae gen. nov., sp. nov., an Unusual Member of the Phylum Planctomycetes from the German Wadden Sea.</title>
        <authorList>
            <person name="Kohn T."/>
            <person name="Heuer A."/>
            <person name="Jogler M."/>
            <person name="Vollmers J."/>
            <person name="Boedeker C."/>
            <person name="Bunk B."/>
            <person name="Rast P."/>
            <person name="Borchert D."/>
            <person name="Glockner I."/>
            <person name="Freese H.M."/>
            <person name="Klenk H.P."/>
            <person name="Overmann J."/>
            <person name="Kaster A.K."/>
            <person name="Rohde M."/>
            <person name="Wiegand S."/>
            <person name="Jogler C."/>
        </authorList>
    </citation>
    <scope>NUCLEOTIDE SEQUENCE [LARGE SCALE GENOMIC DNA]</scope>
    <source>
        <strain evidence="2 3">NH11</strain>
    </source>
</reference>
<dbReference type="RefSeq" id="WP_099091814.1">
    <property type="nucleotide sequence ID" value="NZ_CP017641.1"/>
</dbReference>
<feature type="domain" description="Glycosyltransferase 2-like" evidence="1">
    <location>
        <begin position="57"/>
        <end position="94"/>
    </location>
</feature>
<organism evidence="2 3">
    <name type="scientific">Fuerstiella marisgermanici</name>
    <dbReference type="NCBI Taxonomy" id="1891926"/>
    <lineage>
        <taxon>Bacteria</taxon>
        <taxon>Pseudomonadati</taxon>
        <taxon>Planctomycetota</taxon>
        <taxon>Planctomycetia</taxon>
        <taxon>Planctomycetales</taxon>
        <taxon>Planctomycetaceae</taxon>
        <taxon>Fuerstiella</taxon>
    </lineage>
</organism>
<dbReference type="EMBL" id="CP017641">
    <property type="protein sequence ID" value="APZ94016.1"/>
    <property type="molecule type" value="Genomic_DNA"/>
</dbReference>
<keyword evidence="2" id="KW-0808">Transferase</keyword>
<dbReference type="STRING" id="1891926.Fuma_03634"/>
<evidence type="ECO:0000313" key="2">
    <source>
        <dbReference type="EMBL" id="APZ94016.1"/>
    </source>
</evidence>
<gene>
    <name evidence="2" type="ORF">Fuma_03634</name>
</gene>
<evidence type="ECO:0000313" key="3">
    <source>
        <dbReference type="Proteomes" id="UP000187735"/>
    </source>
</evidence>
<protein>
    <submittedName>
        <fullName evidence="2">Glycosyl transferase family 2</fullName>
    </submittedName>
</protein>
<dbReference type="Gene3D" id="3.90.550.10">
    <property type="entry name" value="Spore Coat Polysaccharide Biosynthesis Protein SpsA, Chain A"/>
    <property type="match status" value="2"/>
</dbReference>
<dbReference type="AlphaFoldDB" id="A0A1P8WIY6"/>
<dbReference type="Proteomes" id="UP000187735">
    <property type="component" value="Chromosome"/>
</dbReference>
<dbReference type="InterPro" id="IPR001173">
    <property type="entry name" value="Glyco_trans_2-like"/>
</dbReference>
<name>A0A1P8WIY6_9PLAN</name>
<dbReference type="SUPFAM" id="SSF53448">
    <property type="entry name" value="Nucleotide-diphospho-sugar transferases"/>
    <property type="match status" value="2"/>
</dbReference>
<keyword evidence="3" id="KW-1185">Reference proteome</keyword>
<accession>A0A1P8WIY6</accession>
<evidence type="ECO:0000259" key="1">
    <source>
        <dbReference type="Pfam" id="PF00535"/>
    </source>
</evidence>
<dbReference type="Pfam" id="PF00535">
    <property type="entry name" value="Glycos_transf_2"/>
    <property type="match status" value="1"/>
</dbReference>
<dbReference type="InterPro" id="IPR029044">
    <property type="entry name" value="Nucleotide-diphossugar_trans"/>
</dbReference>
<dbReference type="GO" id="GO:0016740">
    <property type="term" value="F:transferase activity"/>
    <property type="evidence" value="ECO:0007669"/>
    <property type="project" value="UniProtKB-KW"/>
</dbReference>
<dbReference type="OrthoDB" id="234165at2"/>
<proteinExistence type="predicted"/>
<sequence length="455" mass="51297">MLIDRPTIDLAILTRTADDLHPQVEDAIQRQQHVDLRIHRVVGTPRPSDRSRIETIVRARNQAVRQTTGDWLMFLDDDVVLKSDCIARLHYALTCRPDFGAFAADYLGDCGHRRPSRHIAMGATLFRTAFLPRDPFRCEQNKCECLCRCLDMRRSGTRIEYLPGAKATHLNKNAVVRTTGQTPAADAASSGQSHSASAKILVAFNRRDVRAFRDQFLRTLRASGNRQEVIVVGYGLYPGENRMLCGLPGVTVIRRTQNGQLPPVRRLHDFGDIVEQLPPQTPVAWWDASDVLFQGRLDPLWQLTQDHPNQLLAVREPTRYPQNPAVENWCLSIHDPQKREQAFSLLTSNPYLNSGFGAGTASALLQYFRTANRLKHSRDLLGSTDWGDQTALNLYCHQDRSRWQEVSPTWNFCVHDRPRGSVRVTSDGRVQSSEAGSICAVHGNAKSLRKLALRP</sequence>